<dbReference type="AlphaFoldDB" id="A0A0G1RIN0"/>
<comment type="caution">
    <text evidence="1">The sequence shown here is derived from an EMBL/GenBank/DDBJ whole genome shotgun (WGS) entry which is preliminary data.</text>
</comment>
<evidence type="ECO:0000313" key="1">
    <source>
        <dbReference type="EMBL" id="KKU20780.1"/>
    </source>
</evidence>
<protein>
    <submittedName>
        <fullName evidence="1">Uncharacterized protein</fullName>
    </submittedName>
</protein>
<reference evidence="1 2" key="1">
    <citation type="journal article" date="2015" name="Nature">
        <title>rRNA introns, odd ribosomes, and small enigmatic genomes across a large radiation of phyla.</title>
        <authorList>
            <person name="Brown C.T."/>
            <person name="Hug L.A."/>
            <person name="Thomas B.C."/>
            <person name="Sharon I."/>
            <person name="Castelle C.J."/>
            <person name="Singh A."/>
            <person name="Wilkins M.J."/>
            <person name="Williams K.H."/>
            <person name="Banfield J.F."/>
        </authorList>
    </citation>
    <scope>NUCLEOTIDE SEQUENCE [LARGE SCALE GENOMIC DNA]</scope>
</reference>
<proteinExistence type="predicted"/>
<organism evidence="1 2">
    <name type="scientific">Candidatus Nomurabacteria bacterium GW2011_GWA1_46_11</name>
    <dbReference type="NCBI Taxonomy" id="1618732"/>
    <lineage>
        <taxon>Bacteria</taxon>
        <taxon>Candidatus Nomuraibacteriota</taxon>
    </lineage>
</organism>
<sequence>MDIGGTEGMSALVGGERSGIAATQQTDTAPLEGMKFRLTAEQIAATLGVLGQRGVFEELGLAKLTPADWQTLLRGSGKGATLAGFLDAARMTAENILENLPGRGVLGGEPDRLSFPVGRSDKGLATPMPDLREVFPQGPRIMNLDGSFGPPPIDPEQITHSVLSPEMVTGAPDGGLNMDRPVRAIRFCGAVEPDRAGREQITQSGWDKIAAILKLERGRQIPHDSETAIGRAACHIASRFLEVQDAIDSAGGRAGLTQKIGNRINTRVGETVLLLTQELQLGDALTRLTVGDFGFAIAVLQDEREGCKMIQEEATDPKMIAGGFDRFQDWAAVRAGTLRQLIDDLRK</sequence>
<evidence type="ECO:0000313" key="2">
    <source>
        <dbReference type="Proteomes" id="UP000034107"/>
    </source>
</evidence>
<dbReference type="EMBL" id="LCLS01000028">
    <property type="protein sequence ID" value="KKU20780.1"/>
    <property type="molecule type" value="Genomic_DNA"/>
</dbReference>
<accession>A0A0G1RIN0</accession>
<name>A0A0G1RIN0_9BACT</name>
<dbReference type="Proteomes" id="UP000034107">
    <property type="component" value="Unassembled WGS sequence"/>
</dbReference>
<gene>
    <name evidence="1" type="ORF">UX31_C0028G0002</name>
</gene>